<dbReference type="RefSeq" id="WP_094786976.1">
    <property type="nucleotide sequence ID" value="NZ_NDXW01000001.1"/>
</dbReference>
<reference evidence="1 2" key="1">
    <citation type="submission" date="2017-04" db="EMBL/GenBank/DDBJ databases">
        <title>Draft genome sequence of Zooshikella ganghwensis VG4 isolated from Red Sea sediments.</title>
        <authorList>
            <person name="Rehman Z."/>
            <person name="Alam I."/>
            <person name="Kamau A."/>
            <person name="Bajic V."/>
            <person name="Leiknes T."/>
        </authorList>
    </citation>
    <scope>NUCLEOTIDE SEQUENCE [LARGE SCALE GENOMIC DNA]</scope>
    <source>
        <strain evidence="1 2">VG4</strain>
    </source>
</reference>
<sequence>MLDFESPNTDYIFKAAALEDRIRALLVQIKSTPGTNQSSAREEIVDRWIPELRALNRESFGNHPGINATLGNLEYSVNELSLEECWQAFLLLAEQPGENFGTWAI</sequence>
<name>A0A4P9VK85_9GAMM</name>
<keyword evidence="2" id="KW-1185">Reference proteome</keyword>
<evidence type="ECO:0000313" key="2">
    <source>
        <dbReference type="Proteomes" id="UP000257039"/>
    </source>
</evidence>
<dbReference type="Proteomes" id="UP000257039">
    <property type="component" value="Unassembled WGS sequence"/>
</dbReference>
<dbReference type="AlphaFoldDB" id="A0A4P9VK85"/>
<evidence type="ECO:0000313" key="1">
    <source>
        <dbReference type="EMBL" id="RDH43708.1"/>
    </source>
</evidence>
<comment type="caution">
    <text evidence="1">The sequence shown here is derived from an EMBL/GenBank/DDBJ whole genome shotgun (WGS) entry which is preliminary data.</text>
</comment>
<gene>
    <name evidence="1" type="ORF">B9G39_09795</name>
</gene>
<proteinExistence type="predicted"/>
<dbReference type="EMBL" id="NDXW01000001">
    <property type="protein sequence ID" value="RDH43708.1"/>
    <property type="molecule type" value="Genomic_DNA"/>
</dbReference>
<organism evidence="1 2">
    <name type="scientific">Zooshikella ganghwensis</name>
    <dbReference type="NCBI Taxonomy" id="202772"/>
    <lineage>
        <taxon>Bacteria</taxon>
        <taxon>Pseudomonadati</taxon>
        <taxon>Pseudomonadota</taxon>
        <taxon>Gammaproteobacteria</taxon>
        <taxon>Oceanospirillales</taxon>
        <taxon>Zooshikellaceae</taxon>
        <taxon>Zooshikella</taxon>
    </lineage>
</organism>
<protein>
    <submittedName>
        <fullName evidence="1">Uncharacterized protein</fullName>
    </submittedName>
</protein>
<accession>A0A4P9VK85</accession>